<evidence type="ECO:0000313" key="13">
    <source>
        <dbReference type="Proteomes" id="UP001225034"/>
    </source>
</evidence>
<feature type="active site" description="Charge relay system" evidence="9">
    <location>
        <position position="338"/>
    </location>
</feature>
<reference evidence="12 13" key="1">
    <citation type="submission" date="2023-07" db="EMBL/GenBank/DDBJ databases">
        <title>Genomic Encyclopedia of Type Strains, Phase IV (KMG-IV): sequencing the most valuable type-strain genomes for metagenomic binning, comparative biology and taxonomic classification.</title>
        <authorList>
            <person name="Goeker M."/>
        </authorList>
    </citation>
    <scope>NUCLEOTIDE SEQUENCE [LARGE SCALE GENOMIC DNA]</scope>
    <source>
        <strain evidence="12 13">DSM 19154</strain>
    </source>
</reference>
<evidence type="ECO:0000256" key="8">
    <source>
        <dbReference type="ARBA" id="ARBA00022837"/>
    </source>
</evidence>
<keyword evidence="4" id="KW-0964">Secreted</keyword>
<name>A0ABT9YEL8_9BACI</name>
<dbReference type="PROSITE" id="PS51892">
    <property type="entry name" value="SUBTILASE"/>
    <property type="match status" value="1"/>
</dbReference>
<dbReference type="PANTHER" id="PTHR43806">
    <property type="entry name" value="PEPTIDASE S8"/>
    <property type="match status" value="1"/>
</dbReference>
<dbReference type="InterPro" id="IPR023828">
    <property type="entry name" value="Peptidase_S8_Ser-AS"/>
</dbReference>
<comment type="subcellular location">
    <subcellularLocation>
        <location evidence="2">Secreted</location>
    </subcellularLocation>
</comment>
<protein>
    <submittedName>
        <fullName evidence="12">Subtilisin family serine protease</fullName>
    </submittedName>
</protein>
<evidence type="ECO:0000256" key="9">
    <source>
        <dbReference type="PROSITE-ProRule" id="PRU01240"/>
    </source>
</evidence>
<keyword evidence="7 9" id="KW-0720">Serine protease</keyword>
<dbReference type="Pfam" id="PF00082">
    <property type="entry name" value="Peptidase_S8"/>
    <property type="match status" value="1"/>
</dbReference>
<evidence type="ECO:0000256" key="5">
    <source>
        <dbReference type="ARBA" id="ARBA00022670"/>
    </source>
</evidence>
<dbReference type="PROSITE" id="PS00137">
    <property type="entry name" value="SUBTILASE_HIS"/>
    <property type="match status" value="1"/>
</dbReference>
<dbReference type="GO" id="GO:0008233">
    <property type="term" value="F:peptidase activity"/>
    <property type="evidence" value="ECO:0007669"/>
    <property type="project" value="UniProtKB-KW"/>
</dbReference>
<evidence type="ECO:0000256" key="4">
    <source>
        <dbReference type="ARBA" id="ARBA00022525"/>
    </source>
</evidence>
<evidence type="ECO:0000256" key="3">
    <source>
        <dbReference type="ARBA" id="ARBA00011073"/>
    </source>
</evidence>
<evidence type="ECO:0000256" key="10">
    <source>
        <dbReference type="RuleBase" id="RU003355"/>
    </source>
</evidence>
<dbReference type="PROSITE" id="PS00138">
    <property type="entry name" value="SUBTILASE_SER"/>
    <property type="match status" value="1"/>
</dbReference>
<evidence type="ECO:0000256" key="2">
    <source>
        <dbReference type="ARBA" id="ARBA00004613"/>
    </source>
</evidence>
<dbReference type="Gene3D" id="3.40.50.200">
    <property type="entry name" value="Peptidase S8/S53 domain"/>
    <property type="match status" value="1"/>
</dbReference>
<evidence type="ECO:0000259" key="11">
    <source>
        <dbReference type="Pfam" id="PF00082"/>
    </source>
</evidence>
<dbReference type="InterPro" id="IPR015500">
    <property type="entry name" value="Peptidase_S8_subtilisin-rel"/>
</dbReference>
<evidence type="ECO:0000256" key="1">
    <source>
        <dbReference type="ARBA" id="ARBA00001913"/>
    </source>
</evidence>
<comment type="caution">
    <text evidence="12">The sequence shown here is derived from an EMBL/GenBank/DDBJ whole genome shotgun (WGS) entry which is preliminary data.</text>
</comment>
<dbReference type="SUPFAM" id="SSF52743">
    <property type="entry name" value="Subtilisin-like"/>
    <property type="match status" value="1"/>
</dbReference>
<dbReference type="InterPro" id="IPR023827">
    <property type="entry name" value="Peptidase_S8_Asp-AS"/>
</dbReference>
<dbReference type="PANTHER" id="PTHR43806:SF11">
    <property type="entry name" value="CEREVISIN-RELATED"/>
    <property type="match status" value="1"/>
</dbReference>
<dbReference type="InterPro" id="IPR000209">
    <property type="entry name" value="Peptidase_S8/S53_dom"/>
</dbReference>
<accession>A0ABT9YEL8</accession>
<feature type="domain" description="Peptidase S8/S53" evidence="11">
    <location>
        <begin position="329"/>
        <end position="573"/>
    </location>
</feature>
<dbReference type="InterPro" id="IPR050131">
    <property type="entry name" value="Peptidase_S8_subtilisin-like"/>
</dbReference>
<dbReference type="InterPro" id="IPR036852">
    <property type="entry name" value="Peptidase_S8/S53_dom_sf"/>
</dbReference>
<comment type="similarity">
    <text evidence="3 9 10">Belongs to the peptidase S8 family.</text>
</comment>
<dbReference type="EMBL" id="JAUSUA010000001">
    <property type="protein sequence ID" value="MDQ0205647.1"/>
    <property type="molecule type" value="Genomic_DNA"/>
</dbReference>
<gene>
    <name evidence="12" type="ORF">J2S05_000421</name>
</gene>
<dbReference type="InterPro" id="IPR034084">
    <property type="entry name" value="Thermitase-like_dom"/>
</dbReference>
<evidence type="ECO:0000256" key="7">
    <source>
        <dbReference type="ARBA" id="ARBA00022825"/>
    </source>
</evidence>
<sequence>MNIKRFVKPLMIIASVALLIIVASYAFPKNQSADIQGLSIDQQYDTHTMDKLLASDLKQTTSLFIQQMNHQLETWADSEQITKASLEAELNEHPHITGFAHLKENNEQVRIGFLNTPDYSKLNQSKADHEYSLPYEKDGTQYMLLGKKLNDGSKVVGEIDLSFVRTFIKDLASVADAGGNFFASSDSATVEWTTLDDVPNGQHVETVSELDWKIVVHSKDQQPKINSEHYTKNRAIIKFKKADDAHAFFENHSDLTIVENNSPFYLVEHNNVTSQQLIERLNDDPYLVYVEPDYRIAKQDAIPNDEFFEPYQWNLKQLELEKAWNSSDGSDVTIAILDTGIDPSHLELSDKIEEGFNAIDDSDDIKDEHGHGTHVSGIAAAITDNQDGIAGVSWNSRLLPIKVLDENGEGSSYAVAKGLYWAVDNGADVINMSLGDYHDSKILYDAIRYAYENDVIIVTASGNDNVDDPMYPAIYPEVLTVAALDESKERAFYSNYGEHVDVAAPGTSIPSLFVDNQYVVMSGTSMASPHVAGLAALIRSVNLELTNDEVYEIIRNTATDLGMPGKDKYYGYGEINAQAAIDEAKP</sequence>
<dbReference type="PRINTS" id="PR00723">
    <property type="entry name" value="SUBTILISIN"/>
</dbReference>
<dbReference type="Proteomes" id="UP001225034">
    <property type="component" value="Unassembled WGS sequence"/>
</dbReference>
<keyword evidence="13" id="KW-1185">Reference proteome</keyword>
<dbReference type="GO" id="GO:0006508">
    <property type="term" value="P:proteolysis"/>
    <property type="evidence" value="ECO:0007669"/>
    <property type="project" value="UniProtKB-KW"/>
</dbReference>
<evidence type="ECO:0000313" key="12">
    <source>
        <dbReference type="EMBL" id="MDQ0205647.1"/>
    </source>
</evidence>
<dbReference type="PROSITE" id="PS00136">
    <property type="entry name" value="SUBTILASE_ASP"/>
    <property type="match status" value="1"/>
</dbReference>
<comment type="cofactor">
    <cofactor evidence="1">
        <name>Ca(2+)</name>
        <dbReference type="ChEBI" id="CHEBI:29108"/>
    </cofactor>
</comment>
<keyword evidence="5 9" id="KW-0645">Protease</keyword>
<proteinExistence type="inferred from homology"/>
<feature type="active site" description="Charge relay system" evidence="9">
    <location>
        <position position="371"/>
    </location>
</feature>
<keyword evidence="6 9" id="KW-0378">Hydrolase</keyword>
<dbReference type="CDD" id="cd07484">
    <property type="entry name" value="Peptidases_S8_Thermitase_like"/>
    <property type="match status" value="1"/>
</dbReference>
<evidence type="ECO:0000256" key="6">
    <source>
        <dbReference type="ARBA" id="ARBA00022801"/>
    </source>
</evidence>
<dbReference type="InterPro" id="IPR022398">
    <property type="entry name" value="Peptidase_S8_His-AS"/>
</dbReference>
<organism evidence="12 13">
    <name type="scientific">Alkalicoccobacillus murimartini</name>
    <dbReference type="NCBI Taxonomy" id="171685"/>
    <lineage>
        <taxon>Bacteria</taxon>
        <taxon>Bacillati</taxon>
        <taxon>Bacillota</taxon>
        <taxon>Bacilli</taxon>
        <taxon>Bacillales</taxon>
        <taxon>Bacillaceae</taxon>
        <taxon>Alkalicoccobacillus</taxon>
    </lineage>
</organism>
<keyword evidence="8" id="KW-0106">Calcium</keyword>
<feature type="active site" description="Charge relay system" evidence="9">
    <location>
        <position position="525"/>
    </location>
</feature>
<dbReference type="RefSeq" id="WP_306979471.1">
    <property type="nucleotide sequence ID" value="NZ_JAUSUA010000001.1"/>
</dbReference>